<dbReference type="CDD" id="cd07983">
    <property type="entry name" value="LPLAT_DUF374-like"/>
    <property type="match status" value="1"/>
</dbReference>
<dbReference type="AlphaFoldDB" id="A0A1E5Q8B0"/>
<gene>
    <name evidence="3" type="ORF">BEN30_08880</name>
</gene>
<dbReference type="Pfam" id="PF04028">
    <property type="entry name" value="DUF374"/>
    <property type="match status" value="1"/>
</dbReference>
<evidence type="ECO:0000259" key="2">
    <source>
        <dbReference type="Pfam" id="PF04028"/>
    </source>
</evidence>
<evidence type="ECO:0000313" key="3">
    <source>
        <dbReference type="EMBL" id="OEJ67539.1"/>
    </source>
</evidence>
<evidence type="ECO:0000313" key="4">
    <source>
        <dbReference type="Proteomes" id="UP000095347"/>
    </source>
</evidence>
<sequence length="248" mass="27551">MKLHKRILEKTWAQSLVSFLIARYLRFAHATSRWEVRGWDIIQSQYDAEQPIIVCFWHARMIMATFGWQNTVQLSMLSTPHRDGKIAAMTYNRLGIKTIWGSTKKGGAEAARAMIRALKAGEVIAITPDGPKGPRQRMQLSAINIARMSGAKLVPVTAASSSSKILGTWDRLQIPTPFSRGVISIAPPIDVPRKASAEDYEALRHSFEERLNTMTQDLDAEFGLQTPEPAPLPTALPAERPVDGEHAP</sequence>
<evidence type="ECO:0000256" key="1">
    <source>
        <dbReference type="SAM" id="MobiDB-lite"/>
    </source>
</evidence>
<dbReference type="Proteomes" id="UP000095347">
    <property type="component" value="Unassembled WGS sequence"/>
</dbReference>
<accession>A0A1E5Q8B0</accession>
<protein>
    <recommendedName>
        <fullName evidence="2">DUF374 domain-containing protein</fullName>
    </recommendedName>
</protein>
<dbReference type="InterPro" id="IPR007172">
    <property type="entry name" value="DUF374"/>
</dbReference>
<dbReference type="OrthoDB" id="9810508at2"/>
<feature type="region of interest" description="Disordered" evidence="1">
    <location>
        <begin position="223"/>
        <end position="248"/>
    </location>
</feature>
<keyword evidence="4" id="KW-1185">Reference proteome</keyword>
<dbReference type="RefSeq" id="WP_069957692.1">
    <property type="nucleotide sequence ID" value="NZ_MCGG01000021.1"/>
</dbReference>
<reference evidence="4" key="1">
    <citation type="submission" date="2016-07" db="EMBL/GenBank/DDBJ databases">
        <authorList>
            <person name="Florea S."/>
            <person name="Webb J.S."/>
            <person name="Jaromczyk J."/>
            <person name="Schardl C.L."/>
        </authorList>
    </citation>
    <scope>NUCLEOTIDE SEQUENCE [LARGE SCALE GENOMIC DNA]</scope>
    <source>
        <strain evidence="4">MV-1</strain>
    </source>
</reference>
<dbReference type="EMBL" id="MCGG01000021">
    <property type="protein sequence ID" value="OEJ67539.1"/>
    <property type="molecule type" value="Genomic_DNA"/>
</dbReference>
<organism evidence="3 4">
    <name type="scientific">Magnetovibrio blakemorei</name>
    <dbReference type="NCBI Taxonomy" id="28181"/>
    <lineage>
        <taxon>Bacteria</taxon>
        <taxon>Pseudomonadati</taxon>
        <taxon>Pseudomonadota</taxon>
        <taxon>Alphaproteobacteria</taxon>
        <taxon>Rhodospirillales</taxon>
        <taxon>Magnetovibrionaceae</taxon>
        <taxon>Magnetovibrio</taxon>
    </lineage>
</organism>
<proteinExistence type="predicted"/>
<dbReference type="STRING" id="28181.BEN30_08880"/>
<feature type="domain" description="DUF374" evidence="2">
    <location>
        <begin position="70"/>
        <end position="135"/>
    </location>
</feature>
<name>A0A1E5Q8B0_9PROT</name>
<comment type="caution">
    <text evidence="3">The sequence shown here is derived from an EMBL/GenBank/DDBJ whole genome shotgun (WGS) entry which is preliminary data.</text>
</comment>